<feature type="transmembrane region" description="Helical" evidence="1">
    <location>
        <begin position="153"/>
        <end position="172"/>
    </location>
</feature>
<dbReference type="PATRIC" id="fig|874156.12.peg.1638"/>
<keyword evidence="3" id="KW-1185">Reference proteome</keyword>
<dbReference type="STRING" id="874156.GCA_001021555_01725"/>
<keyword evidence="1" id="KW-0812">Transmembrane</keyword>
<dbReference type="InterPro" id="IPR026467">
    <property type="entry name" value="Ser/Gly_Cys_C_dom"/>
</dbReference>
<accession>A0A0H0XPX4</accession>
<dbReference type="EMBL" id="LBHU01000002">
    <property type="protein sequence ID" value="KLI64076.1"/>
    <property type="molecule type" value="Genomic_DNA"/>
</dbReference>
<name>A0A0H0XPX4_9SPHN</name>
<comment type="caution">
    <text evidence="2">The sequence shown here is derived from an EMBL/GenBank/DDBJ whole genome shotgun (WGS) entry which is preliminary data.</text>
</comment>
<dbReference type="AlphaFoldDB" id="A0A0H0XPX4"/>
<evidence type="ECO:0000256" key="1">
    <source>
        <dbReference type="SAM" id="Phobius"/>
    </source>
</evidence>
<dbReference type="Proteomes" id="UP000053455">
    <property type="component" value="Unassembled WGS sequence"/>
</dbReference>
<proteinExistence type="predicted"/>
<keyword evidence="1" id="KW-1133">Transmembrane helix</keyword>
<organism evidence="2 3">
    <name type="scientific">Aurantiacibacter marinus</name>
    <dbReference type="NCBI Taxonomy" id="874156"/>
    <lineage>
        <taxon>Bacteria</taxon>
        <taxon>Pseudomonadati</taxon>
        <taxon>Pseudomonadota</taxon>
        <taxon>Alphaproteobacteria</taxon>
        <taxon>Sphingomonadales</taxon>
        <taxon>Erythrobacteraceae</taxon>
        <taxon>Aurantiacibacter</taxon>
    </lineage>
</organism>
<evidence type="ECO:0008006" key="4">
    <source>
        <dbReference type="Google" id="ProtNLM"/>
    </source>
</evidence>
<evidence type="ECO:0000313" key="3">
    <source>
        <dbReference type="Proteomes" id="UP000053455"/>
    </source>
</evidence>
<gene>
    <name evidence="2" type="ORF">AAV99_07970</name>
</gene>
<protein>
    <recommendedName>
        <fullName evidence="4">TIGR04222 domain-containing membrane protein</fullName>
    </recommendedName>
</protein>
<feature type="transmembrane region" description="Helical" evidence="1">
    <location>
        <begin position="127"/>
        <end position="147"/>
    </location>
</feature>
<feature type="transmembrane region" description="Helical" evidence="1">
    <location>
        <begin position="6"/>
        <end position="22"/>
    </location>
</feature>
<sequence>MLFYVLLFAASAGASIFITIRVRPDGRTSTTHDAAELAYLAGGERRLTEATLASLIAADAVKVTADRKLWSVQAGAGETAPEKAVSRITGDFGLKAAHKAIIPHARKINADLVRKGLLMDDSERFRLRMMAAIPFLLILAVGMWRLLGGVLQGAPVGFLVALMVVTVVVMIVRVARMSPLTVAGENLLDQRYEEQSRLRAAPRGSEMGMGVALFGTAILVGTPFSELHAMKAAAGANGVGGYAGDGGDSGDGGGSDGGGSGCGGGGCGGCGG</sequence>
<evidence type="ECO:0000313" key="2">
    <source>
        <dbReference type="EMBL" id="KLI64076.1"/>
    </source>
</evidence>
<dbReference type="NCBIfam" id="TIGR04222">
    <property type="entry name" value="near_uncomplex"/>
    <property type="match status" value="1"/>
</dbReference>
<reference evidence="2 3" key="1">
    <citation type="submission" date="2015-04" db="EMBL/GenBank/DDBJ databases">
        <title>The draft genome sequence of Erythrobacter marinus HWDM-33.</title>
        <authorList>
            <person name="Zhuang L."/>
            <person name="Liu Y."/>
            <person name="Shao Z."/>
        </authorList>
    </citation>
    <scope>NUCLEOTIDE SEQUENCE [LARGE SCALE GENOMIC DNA]</scope>
    <source>
        <strain evidence="2 3">HWDM-33</strain>
    </source>
</reference>
<keyword evidence="1" id="KW-0472">Membrane</keyword>